<protein>
    <submittedName>
        <fullName evidence="4">Uncharacterized protein</fullName>
    </submittedName>
</protein>
<keyword evidence="3" id="KW-0732">Signal</keyword>
<evidence type="ECO:0000313" key="5">
    <source>
        <dbReference type="Proteomes" id="UP000015354"/>
    </source>
</evidence>
<comment type="caution">
    <text evidence="4">The sequence shown here is derived from an EMBL/GenBank/DDBJ whole genome shotgun (WGS) entry which is preliminary data.</text>
</comment>
<evidence type="ECO:0000256" key="2">
    <source>
        <dbReference type="SAM" id="MobiDB-lite"/>
    </source>
</evidence>
<dbReference type="OrthoDB" id="273666at2759"/>
<evidence type="ECO:0000313" key="4">
    <source>
        <dbReference type="EMBL" id="EPY28831.1"/>
    </source>
</evidence>
<dbReference type="EMBL" id="ATMH01004859">
    <property type="protein sequence ID" value="EPY28831.1"/>
    <property type="molecule type" value="Genomic_DNA"/>
</dbReference>
<feature type="coiled-coil region" evidence="1">
    <location>
        <begin position="374"/>
        <end position="408"/>
    </location>
</feature>
<evidence type="ECO:0000256" key="3">
    <source>
        <dbReference type="SAM" id="SignalP"/>
    </source>
</evidence>
<gene>
    <name evidence="4" type="ORF">STCU_04859</name>
</gene>
<evidence type="ECO:0000256" key="1">
    <source>
        <dbReference type="SAM" id="Coils"/>
    </source>
</evidence>
<proteinExistence type="predicted"/>
<feature type="compositionally biased region" description="Low complexity" evidence="2">
    <location>
        <begin position="309"/>
        <end position="322"/>
    </location>
</feature>
<feature type="signal peptide" evidence="3">
    <location>
        <begin position="1"/>
        <end position="28"/>
    </location>
</feature>
<feature type="region of interest" description="Disordered" evidence="2">
    <location>
        <begin position="410"/>
        <end position="431"/>
    </location>
</feature>
<dbReference type="Proteomes" id="UP000015354">
    <property type="component" value="Unassembled WGS sequence"/>
</dbReference>
<sequence>MRYFSTSLSLPLLLLLLLFCFKYQYRRGRQRHTHTRAHAQLRLIVCGIPTVLRYHAHRVIKVQSPFNPFKTHTHAVHPTIMWSALSSDLSNLAKNLSAESTQFVNFISEMATDVVGQGGVYAGDEFTAQAQATPLDPDVVVQLQQDFATYCEPFSAAEDALFAVWAAQSPLSSAHVHARQAQRRAEDGGHADPAAGGFPDEPADTCRQKLLDYSEEVLDKYRVLVGDAVSPRQGSPSRRSAAPATAEGTPAREPAPAAPAAGASPAPTPGSPTQAGGDRPTLSEDTFFDRYFFRLAQRRSLEAELREQPTAAEGGTPAAAEGSGEEGPTHRLAKRFITAANAFVTNIDEVMTGRQAGGSDDDNVDPHEIDPSFTTAQEQKVRGLEELVHELQEALRGERRRVAQLTELLSANQIAIPPTLPTPNATPEKKN</sequence>
<reference evidence="4 5" key="1">
    <citation type="journal article" date="2013" name="PLoS ONE">
        <title>Predicting the Proteins of Angomonas deanei, Strigomonas culicis and Their Respective Endosymbionts Reveals New Aspects of the Trypanosomatidae Family.</title>
        <authorList>
            <person name="Motta M.C."/>
            <person name="Martins A.C."/>
            <person name="de Souza S.S."/>
            <person name="Catta-Preta C.M."/>
            <person name="Silva R."/>
            <person name="Klein C.C."/>
            <person name="de Almeida L.G."/>
            <person name="de Lima Cunha O."/>
            <person name="Ciapina L.P."/>
            <person name="Brocchi M."/>
            <person name="Colabardini A.C."/>
            <person name="de Araujo Lima B."/>
            <person name="Machado C.R."/>
            <person name="de Almeida Soares C.M."/>
            <person name="Probst C.M."/>
            <person name="de Menezes C.B."/>
            <person name="Thompson C.E."/>
            <person name="Bartholomeu D.C."/>
            <person name="Gradia D.F."/>
            <person name="Pavoni D.P."/>
            <person name="Grisard E.C."/>
            <person name="Fantinatti-Garboggini F."/>
            <person name="Marchini F.K."/>
            <person name="Rodrigues-Luiz G.F."/>
            <person name="Wagner G."/>
            <person name="Goldman G.H."/>
            <person name="Fietto J.L."/>
            <person name="Elias M.C."/>
            <person name="Goldman M.H."/>
            <person name="Sagot M.F."/>
            <person name="Pereira M."/>
            <person name="Stoco P.H."/>
            <person name="de Mendonca-Neto R.P."/>
            <person name="Teixeira S.M."/>
            <person name="Maciel T.E."/>
            <person name="de Oliveira Mendes T.A."/>
            <person name="Urmenyi T.P."/>
            <person name="de Souza W."/>
            <person name="Schenkman S."/>
            <person name="de Vasconcelos A.T."/>
        </authorList>
    </citation>
    <scope>NUCLEOTIDE SEQUENCE [LARGE SCALE GENOMIC DNA]</scope>
</reference>
<feature type="chain" id="PRO_5004558703" evidence="3">
    <location>
        <begin position="29"/>
        <end position="431"/>
    </location>
</feature>
<keyword evidence="5" id="KW-1185">Reference proteome</keyword>
<feature type="region of interest" description="Disordered" evidence="2">
    <location>
        <begin position="176"/>
        <end position="203"/>
    </location>
</feature>
<feature type="region of interest" description="Disordered" evidence="2">
    <location>
        <begin position="304"/>
        <end position="329"/>
    </location>
</feature>
<dbReference type="AlphaFoldDB" id="S9VP59"/>
<keyword evidence="1" id="KW-0175">Coiled coil</keyword>
<name>S9VP59_9TRYP</name>
<feature type="compositionally biased region" description="Low complexity" evidence="2">
    <location>
        <begin position="230"/>
        <end position="277"/>
    </location>
</feature>
<accession>S9VP59</accession>
<organism evidence="4 5">
    <name type="scientific">Strigomonas culicis</name>
    <dbReference type="NCBI Taxonomy" id="28005"/>
    <lineage>
        <taxon>Eukaryota</taxon>
        <taxon>Discoba</taxon>
        <taxon>Euglenozoa</taxon>
        <taxon>Kinetoplastea</taxon>
        <taxon>Metakinetoplastina</taxon>
        <taxon>Trypanosomatida</taxon>
        <taxon>Trypanosomatidae</taxon>
        <taxon>Strigomonadinae</taxon>
        <taxon>Strigomonas</taxon>
    </lineage>
</organism>
<feature type="region of interest" description="Disordered" evidence="2">
    <location>
        <begin position="229"/>
        <end position="283"/>
    </location>
</feature>